<dbReference type="InterPro" id="IPR011990">
    <property type="entry name" value="TPR-like_helical_dom_sf"/>
</dbReference>
<dbReference type="Pfam" id="PF11817">
    <property type="entry name" value="Foie-gras_1"/>
    <property type="match status" value="1"/>
</dbReference>
<evidence type="ECO:0000259" key="3">
    <source>
        <dbReference type="Pfam" id="PF11817"/>
    </source>
</evidence>
<dbReference type="KEGG" id="mbr:MONBRDRAFT_33306"/>
<evidence type="ECO:0000313" key="5">
    <source>
        <dbReference type="Proteomes" id="UP000001357"/>
    </source>
</evidence>
<gene>
    <name evidence="4" type="ORF">MONBRDRAFT_33306</name>
</gene>
<reference evidence="4 5" key="1">
    <citation type="journal article" date="2008" name="Nature">
        <title>The genome of the choanoflagellate Monosiga brevicollis and the origin of metazoans.</title>
        <authorList>
            <consortium name="JGI Sequencing"/>
            <person name="King N."/>
            <person name="Westbrook M.J."/>
            <person name="Young S.L."/>
            <person name="Kuo A."/>
            <person name="Abedin M."/>
            <person name="Chapman J."/>
            <person name="Fairclough S."/>
            <person name="Hellsten U."/>
            <person name="Isogai Y."/>
            <person name="Letunic I."/>
            <person name="Marr M."/>
            <person name="Pincus D."/>
            <person name="Putnam N."/>
            <person name="Rokas A."/>
            <person name="Wright K.J."/>
            <person name="Zuzow R."/>
            <person name="Dirks W."/>
            <person name="Good M."/>
            <person name="Goodstein D."/>
            <person name="Lemons D."/>
            <person name="Li W."/>
            <person name="Lyons J.B."/>
            <person name="Morris A."/>
            <person name="Nichols S."/>
            <person name="Richter D.J."/>
            <person name="Salamov A."/>
            <person name="Bork P."/>
            <person name="Lim W.A."/>
            <person name="Manning G."/>
            <person name="Miller W.T."/>
            <person name="McGinnis W."/>
            <person name="Shapiro H."/>
            <person name="Tjian R."/>
            <person name="Grigoriev I.V."/>
            <person name="Rokhsar D."/>
        </authorList>
    </citation>
    <scope>NUCLEOTIDE SEQUENCE [LARGE SCALE GENOMIC DNA]</scope>
    <source>
        <strain evidence="5">MX1 / ATCC 50154</strain>
    </source>
</reference>
<feature type="region of interest" description="Disordered" evidence="1">
    <location>
        <begin position="1787"/>
        <end position="1807"/>
    </location>
</feature>
<feature type="domain" description="Trafficking protein particle complex subunit 11" evidence="3">
    <location>
        <begin position="1076"/>
        <end position="1247"/>
    </location>
</feature>
<sequence length="1807" mass="197617">MFKTIAMAVVLFAAATAADDNVQFAMIKFCGNVDHNPLGFGTIAWTADACVPFVEGLHVKADCTTNELKYYNSSTCAHELGSETFDCNKIGFSVECGTAPENTVGTMLMYDEDDCSDTPNLRYFVTDTCIQQNDDDDDDKLVPRASPTSMSVACEDKKIVVSVFTESASCTGTATTFNVPANECLDLNTVFPSDDDDDDDYDDDDDHPFMADKMVANRRTAGLSYSACVYTHTPKPPDEDPSRVPLPVCSYGKLMRIYRTSASLTNESLSLSLSLKLSLSFSLSLSLSSSLSLSLKLSLSLSQALSLSLSLSLSPPPPLSLTHTLPISMSSSKAKAAWIVVLAMFATTTQATRFASISSCDGDDDGMWNFVLNPIGFGNMVISSDHCLPLGRTSAKINCDTNQFTVYNDTTCTKSMGSQSLNSCMGETFKFSCVEAPENTVGTMLIYPTNDCSGNPPMRIFVEDGCQAPPSPFDFDDDKSVFGPAGISFQLTCTEDSMTLRTHTSSDKCQGASVSSPLVMNECISLTDLAPVGGDDDFDDDDNDLFNFDDDFDDFDDDDDFMHNQSIIHIGNDLFDFDDDFTHLFSDDDDSQHGLSVAKIVLKCGADTTVDGSSINSPLGNNMNVDTLKLSLSLSKLSLSNSLKLSQTLSLKLSQTLSNSLKLSQLSLSLSLSLSLVSEPILVLALASRVDEGPLLGWLAGWLAGEFGCLEAFGMTEASDHVVAVGAGHLAIPPGLFAPRAPVHVIGAHDQQDPKSQAVFQGLVEANQRPKAALEYRFKSVTDQLFPPRKEKAAPTQSVTEEAHIPDGIIKRHWISRHAEEIPAVIVIFMALEWEAEDWNKREEEYAQMVAAIRPDLLRCVLTSSIPHVAISEALGPLVSSPFSSKIAANKKSPMVSQRRSALIRGTHRRHHATLINAIAPEIITARASSLRNKCQLLRQKELYILDSPMQRVVHDLIKLESVFMELCGQHYQAEIARVTARREAVHETTERELLARYAFKIGFFNELMQDYPKATAAYTQCVRELQQLTPLSGREFELAYIFSLLNIKWPLTFVHSYLQFGLVFEKAVASGLQPIMTEHPGLYFQQAADHEHQRMTLLAQHGQQPTDITATETTSMFLGQIQVAEQSTLNVTDTSILTALEHQVPHAAHQQVLLERALAHFERYAVVHRVVGKEGAREPQTVYRTIAGLKCRLAHAFMALHRYDKALKCWEEVLAIQWREPWFALLAEYEVHALRCAFALGDGVQYCQRSLACLDGRLPLETSQRGAILNHLIEWLNTGVTTGFDDACANLDPAWEADGPVLDVHAAEPAAIRCKCSALLGATGTTADLLVLLNSSLPASLTLSSLTVELEACDGKRQKRVADAPVLTAGVTEPIQLNAGSTLRLNVPVHRAPDAAHIQYAVKRIQAVVSSSRHQLTVDWNFATGKARGEQPLPLATEVQALPFSRVVNRTHLAFVSTKELATVTLSPPAHDATEEAADDEVLRTVDMGLIKAQGEFATRVFLDCPSVTPGRELSARLTYMHGSDSHRQHSEATLVVIAPFALAANLQDLNGRLVSLAEPLPCHDDLRLAYELQCCSKTPLELRGAEVQPGIKSDGLQILAGQSALNIDEGACELYHEGDAFAEQLIFSLRREVVEPTTLGTVVATWLRPGCERRNTLRLELPEIVAQEMRLRAHVQAPSTCRSGETVKVELVVRARSGYIEEAELLMEQTPDFMLAGDPNQVLRILPGAAGQEAMSQVRFDLLPLTTGQLKLPSVTLVDGRKGQLTAGVCVRACVEFRRLCQSREANKRTSAPSNNSIDLSPKLP</sequence>
<dbReference type="InterPro" id="IPR021773">
    <property type="entry name" value="TPC11"/>
</dbReference>
<protein>
    <recommendedName>
        <fullName evidence="3">Trafficking protein particle complex subunit 11 domain-containing protein</fullName>
    </recommendedName>
</protein>
<dbReference type="PANTHER" id="PTHR14374:SF0">
    <property type="entry name" value="TRAFFICKING PROTEIN PARTICLE COMPLEX SUBUNIT 11"/>
    <property type="match status" value="1"/>
</dbReference>
<evidence type="ECO:0000256" key="1">
    <source>
        <dbReference type="SAM" id="MobiDB-lite"/>
    </source>
</evidence>
<proteinExistence type="predicted"/>
<feature type="compositionally biased region" description="Polar residues" evidence="1">
    <location>
        <begin position="1791"/>
        <end position="1801"/>
    </location>
</feature>
<dbReference type="SUPFAM" id="SSF48452">
    <property type="entry name" value="TPR-like"/>
    <property type="match status" value="1"/>
</dbReference>
<dbReference type="InParanoid" id="A9V4M9"/>
<feature type="signal peptide" evidence="2">
    <location>
        <begin position="1"/>
        <end position="17"/>
    </location>
</feature>
<dbReference type="eggNOG" id="KOG4386">
    <property type="taxonomic scope" value="Eukaryota"/>
</dbReference>
<dbReference type="RefSeq" id="XP_001747741.1">
    <property type="nucleotide sequence ID" value="XM_001747689.1"/>
</dbReference>
<dbReference type="Proteomes" id="UP000001357">
    <property type="component" value="Unassembled WGS sequence"/>
</dbReference>
<dbReference type="InterPro" id="IPR019734">
    <property type="entry name" value="TPR_rpt"/>
</dbReference>
<keyword evidence="2" id="KW-0732">Signal</keyword>
<name>A9V4M9_MONBE</name>
<keyword evidence="5" id="KW-1185">Reference proteome</keyword>
<feature type="chain" id="PRO_5002745269" description="Trafficking protein particle complex subunit 11 domain-containing protein" evidence="2">
    <location>
        <begin position="18"/>
        <end position="1807"/>
    </location>
</feature>
<accession>A9V4M9</accession>
<dbReference type="FunCoup" id="A9V4M9">
    <property type="interactions" value="1384"/>
</dbReference>
<evidence type="ECO:0000313" key="4">
    <source>
        <dbReference type="EMBL" id="EDQ87481.1"/>
    </source>
</evidence>
<dbReference type="EMBL" id="CH991559">
    <property type="protein sequence ID" value="EDQ87481.1"/>
    <property type="molecule type" value="Genomic_DNA"/>
</dbReference>
<evidence type="ECO:0000256" key="2">
    <source>
        <dbReference type="SAM" id="SignalP"/>
    </source>
</evidence>
<dbReference type="SMART" id="SM00028">
    <property type="entry name" value="TPR"/>
    <property type="match status" value="2"/>
</dbReference>
<dbReference type="PANTHER" id="PTHR14374">
    <property type="entry name" value="FOIE GRAS"/>
    <property type="match status" value="1"/>
</dbReference>
<organism evidence="4 5">
    <name type="scientific">Monosiga brevicollis</name>
    <name type="common">Choanoflagellate</name>
    <dbReference type="NCBI Taxonomy" id="81824"/>
    <lineage>
        <taxon>Eukaryota</taxon>
        <taxon>Choanoflagellata</taxon>
        <taxon>Craspedida</taxon>
        <taxon>Salpingoecidae</taxon>
        <taxon>Monosiga</taxon>
    </lineage>
</organism>
<dbReference type="STRING" id="81824.A9V4M9"/>
<dbReference type="GeneID" id="5892962"/>